<reference evidence="2" key="1">
    <citation type="submission" date="2015-11" db="EMBL/GenBank/DDBJ databases">
        <title>De novo transcriptome assembly of four potential Pierce s Disease insect vectors from Arizona vineyards.</title>
        <authorList>
            <person name="Tassone E.E."/>
        </authorList>
    </citation>
    <scope>NUCLEOTIDE SEQUENCE</scope>
</reference>
<proteinExistence type="inferred from homology"/>
<evidence type="ECO:0000313" key="2">
    <source>
        <dbReference type="EMBL" id="JAS67443.1"/>
    </source>
</evidence>
<comment type="similarity">
    <text evidence="1">Belongs to the rogdi family.</text>
</comment>
<dbReference type="GO" id="GO:0043291">
    <property type="term" value="C:RAVE complex"/>
    <property type="evidence" value="ECO:0007669"/>
    <property type="project" value="TreeGrafter"/>
</dbReference>
<dbReference type="PANTHER" id="PTHR13618">
    <property type="entry name" value="LEUCINE ZIPPER CONTAINING TRANSCRIPTION FACTOR LZF1"/>
    <property type="match status" value="1"/>
</dbReference>
<dbReference type="EMBL" id="GECZ01002326">
    <property type="protein sequence ID" value="JAS67443.1"/>
    <property type="molecule type" value="Transcribed_RNA"/>
</dbReference>
<gene>
    <name evidence="2" type="ORF">g.20182</name>
</gene>
<accession>A0A1B6GYE5</accession>
<name>A0A1B6GYE5_9HEMI</name>
<sequence>MQGAVDTEKEEALSLQREFEWVLNIEVHAVLNQLHTILVECARRFPLNLCGNESNHKEEKYILSIAPDQLKCVVSLAGDTITQADINFKVQRQQNQSYRTSIQGDSHWKLHQVQDAANHLQMALMHIENIDKDYAFNSSEEVLHILGNILGCLQRGRNTLIVPRKKAMDDLMNSRNMKSLKPNLPEDVAISFYIQSHKLVFAVYHLTSVQGTMKFDCHQTDTSVPWLNEVLVLFTVALQLCQQLKDKICVFAQYKDFTIGSRPASSFA</sequence>
<dbReference type="AlphaFoldDB" id="A0A1B6GYE5"/>
<evidence type="ECO:0000256" key="1">
    <source>
        <dbReference type="ARBA" id="ARBA00005535"/>
    </source>
</evidence>
<dbReference type="InterPro" id="IPR028241">
    <property type="entry name" value="RAVE2/Rogdi"/>
</dbReference>
<dbReference type="Pfam" id="PF10259">
    <property type="entry name" value="Rogdi_lz"/>
    <property type="match status" value="1"/>
</dbReference>
<organism evidence="2">
    <name type="scientific">Cuerna arida</name>
    <dbReference type="NCBI Taxonomy" id="1464854"/>
    <lineage>
        <taxon>Eukaryota</taxon>
        <taxon>Metazoa</taxon>
        <taxon>Ecdysozoa</taxon>
        <taxon>Arthropoda</taxon>
        <taxon>Hexapoda</taxon>
        <taxon>Insecta</taxon>
        <taxon>Pterygota</taxon>
        <taxon>Neoptera</taxon>
        <taxon>Paraneoptera</taxon>
        <taxon>Hemiptera</taxon>
        <taxon>Auchenorrhyncha</taxon>
        <taxon>Membracoidea</taxon>
        <taxon>Cicadellidae</taxon>
        <taxon>Cicadellinae</taxon>
        <taxon>Proconiini</taxon>
        <taxon>Cuerna</taxon>
    </lineage>
</organism>
<dbReference type="PANTHER" id="PTHR13618:SF1">
    <property type="entry name" value="PROTEIN ROGDI HOMOLOG"/>
    <property type="match status" value="1"/>
</dbReference>
<evidence type="ECO:0008006" key="3">
    <source>
        <dbReference type="Google" id="ProtNLM"/>
    </source>
</evidence>
<protein>
    <recommendedName>
        <fullName evidence="3">Protein rogdi</fullName>
    </recommendedName>
</protein>